<sequence length="362" mass="41358">MRDLSRVGIRNIRIAKSGLIDGFDSVEACAKKLIGIQAQYQQFGEISLFHRVSSGVTLDGLNRVYADGGLIKLWGQRTTVHLYGVDEWENLNAIYAPRRTWVRKHCEELGVDLDDVLGKIDSLARTKRYVRKDEIAALLGEQAKKMMTWGGVLIEASLTGGIYAVPERPKTRFYAHRKWISNESVESWTGDQAGAMEDFLYRYFACYGPATLVDFKHWSGLPNYVFMDDFRGIEERLERFDVDGKQYFLPVGDVDLARQDVVSSVKLLGKFDPLFVSFADKGWFADLKYERDIWRTAGHIEAVILIDGEIRGTWRYVIKGQNIAFTCYLFGRLSVSDKKRVKMEAERLAGFLEKELQAVSFE</sequence>
<evidence type="ECO:0000313" key="1">
    <source>
        <dbReference type="EMBL" id="KGL43251.1"/>
    </source>
</evidence>
<dbReference type="Pfam" id="PF06224">
    <property type="entry name" value="AlkZ-like"/>
    <property type="match status" value="1"/>
</dbReference>
<dbReference type="STRING" id="1552123.EP57_03320"/>
<protein>
    <recommendedName>
        <fullName evidence="3">Winged helix DNA-binding domain-containing protein</fullName>
    </recommendedName>
</protein>
<proteinExistence type="predicted"/>
<evidence type="ECO:0008006" key="3">
    <source>
        <dbReference type="Google" id="ProtNLM"/>
    </source>
</evidence>
<dbReference type="OrthoDB" id="57247at2"/>
<dbReference type="AlphaFoldDB" id="A0A099WF21"/>
<name>A0A099WF21_9LIST</name>
<dbReference type="Proteomes" id="UP000029844">
    <property type="component" value="Unassembled WGS sequence"/>
</dbReference>
<dbReference type="EMBL" id="JNFA01000007">
    <property type="protein sequence ID" value="KGL43251.1"/>
    <property type="molecule type" value="Genomic_DNA"/>
</dbReference>
<comment type="caution">
    <text evidence="1">The sequence shown here is derived from an EMBL/GenBank/DDBJ whole genome shotgun (WGS) entry which is preliminary data.</text>
</comment>
<accession>A0A099WF21</accession>
<organism evidence="1 2">
    <name type="scientific">Listeria booriae</name>
    <dbReference type="NCBI Taxonomy" id="1552123"/>
    <lineage>
        <taxon>Bacteria</taxon>
        <taxon>Bacillati</taxon>
        <taxon>Bacillota</taxon>
        <taxon>Bacilli</taxon>
        <taxon>Bacillales</taxon>
        <taxon>Listeriaceae</taxon>
        <taxon>Listeria</taxon>
    </lineage>
</organism>
<gene>
    <name evidence="1" type="ORF">EP57_03320</name>
</gene>
<dbReference type="InterPro" id="IPR009351">
    <property type="entry name" value="AlkZ-like"/>
</dbReference>
<dbReference type="PANTHER" id="PTHR38479:SF2">
    <property type="entry name" value="WINGED HELIX DNA-BINDING DOMAIN-CONTAINING PROTEIN"/>
    <property type="match status" value="1"/>
</dbReference>
<dbReference type="GeneID" id="58716455"/>
<dbReference type="eggNOG" id="COG3214">
    <property type="taxonomic scope" value="Bacteria"/>
</dbReference>
<evidence type="ECO:0000313" key="2">
    <source>
        <dbReference type="Proteomes" id="UP000029844"/>
    </source>
</evidence>
<keyword evidence="2" id="KW-1185">Reference proteome</keyword>
<reference evidence="1 2" key="1">
    <citation type="submission" date="2014-05" db="EMBL/GenBank/DDBJ databases">
        <title>Novel Listeriaceae from food processing environments.</title>
        <authorList>
            <person name="den Bakker H.C."/>
        </authorList>
    </citation>
    <scope>NUCLEOTIDE SEQUENCE [LARGE SCALE GENOMIC DNA]</scope>
    <source>
        <strain evidence="1 2">FSL A5-0281</strain>
    </source>
</reference>
<dbReference type="RefSeq" id="WP_036084227.1">
    <property type="nucleotide sequence ID" value="NZ_CBCSHQ010000024.1"/>
</dbReference>
<dbReference type="PANTHER" id="PTHR38479">
    <property type="entry name" value="LMO0824 PROTEIN"/>
    <property type="match status" value="1"/>
</dbReference>